<proteinExistence type="inferred from homology"/>
<keyword evidence="2 4" id="KW-0689">Ribosomal protein</keyword>
<keyword evidence="6" id="KW-0496">Mitochondrion</keyword>
<dbReference type="InterPro" id="IPR027437">
    <property type="entry name" value="Rbsml_uS13_C"/>
</dbReference>
<evidence type="ECO:0000256" key="2">
    <source>
        <dbReference type="ARBA" id="ARBA00022980"/>
    </source>
</evidence>
<dbReference type="Gene3D" id="4.10.910.10">
    <property type="entry name" value="30s ribosomal protein s13, domain 2"/>
    <property type="match status" value="1"/>
</dbReference>
<dbReference type="PANTHER" id="PTHR10871:SF1">
    <property type="entry name" value="SMALL RIBOSOMAL SUBUNIT PROTEIN US13M"/>
    <property type="match status" value="1"/>
</dbReference>
<dbReference type="GO" id="GO:0003735">
    <property type="term" value="F:structural constituent of ribosome"/>
    <property type="evidence" value="ECO:0007669"/>
    <property type="project" value="InterPro"/>
</dbReference>
<protein>
    <submittedName>
        <fullName evidence="6">Ribosomal protein S13</fullName>
    </submittedName>
</protein>
<dbReference type="InterPro" id="IPR001892">
    <property type="entry name" value="Ribosomal_uS13"/>
</dbReference>
<gene>
    <name evidence="6" type="primary">rps13</name>
</gene>
<evidence type="ECO:0000256" key="5">
    <source>
        <dbReference type="SAM" id="MobiDB-lite"/>
    </source>
</evidence>
<dbReference type="PIRSF" id="PIRSF002134">
    <property type="entry name" value="Ribosomal_S13"/>
    <property type="match status" value="1"/>
</dbReference>
<keyword evidence="3 4" id="KW-0687">Ribonucleoprotein</keyword>
<dbReference type="AlphaFoldDB" id="A0A0F6ZF74"/>
<dbReference type="Pfam" id="PF00416">
    <property type="entry name" value="Ribosomal_S13"/>
    <property type="match status" value="1"/>
</dbReference>
<dbReference type="GO" id="GO:0003723">
    <property type="term" value="F:RNA binding"/>
    <property type="evidence" value="ECO:0007669"/>
    <property type="project" value="InterPro"/>
</dbReference>
<sequence length="135" mass="15554">MLILGTHLNQQQSLLISLQSIFGLNTTNALKICSLVGVSPKVKLVKLKVNQLNKLMRICREEVDISLIRYAQNDVQRLIQLKHYRGTRHMFGLPARGQRTRTNARTSKKIKKFIHRAAQSSKLSEKTKKKNTNRY</sequence>
<accession>A0A0F6ZF74</accession>
<comment type="similarity">
    <text evidence="1 4">Belongs to the universal ribosomal protein uS13 family.</text>
</comment>
<reference evidence="6" key="1">
    <citation type="journal article" date="2015" name="PLoS ONE">
        <title>The Complete Chloroplast and Mitochondrial Genomes of the Green Macroalga Ulva sp. UNA00071828 (Ulvophyceae, Chlorophyta).</title>
        <authorList>
            <person name="Melton J.T.III."/>
            <person name="Leliaert F."/>
            <person name="Tronholm A."/>
            <person name="Lopez-Bautista J.M."/>
        </authorList>
    </citation>
    <scope>NUCLEOTIDE SEQUENCE</scope>
</reference>
<evidence type="ECO:0000256" key="3">
    <source>
        <dbReference type="ARBA" id="ARBA00023274"/>
    </source>
</evidence>
<dbReference type="SUPFAM" id="SSF46946">
    <property type="entry name" value="S13-like H2TH domain"/>
    <property type="match status" value="1"/>
</dbReference>
<dbReference type="PROSITE" id="PS50159">
    <property type="entry name" value="RIBOSOMAL_S13_2"/>
    <property type="match status" value="1"/>
</dbReference>
<dbReference type="EMBL" id="KP720617">
    <property type="protein sequence ID" value="AKF33558.1"/>
    <property type="molecule type" value="Genomic_DNA"/>
</dbReference>
<geneLocation type="mitochondrion" evidence="6"/>
<organism evidence="6">
    <name type="scientific">Ulva sp. UNA00071828</name>
    <dbReference type="NCBI Taxonomy" id="1641711"/>
    <lineage>
        <taxon>Eukaryota</taxon>
        <taxon>Viridiplantae</taxon>
        <taxon>Chlorophyta</taxon>
        <taxon>core chlorophytes</taxon>
        <taxon>Ulvophyceae</taxon>
        <taxon>OUU clade</taxon>
        <taxon>Ulvales</taxon>
        <taxon>Ulvaceae</taxon>
        <taxon>Ulva</taxon>
    </lineage>
</organism>
<dbReference type="GO" id="GO:0005739">
    <property type="term" value="C:mitochondrion"/>
    <property type="evidence" value="ECO:0007669"/>
    <property type="project" value="TreeGrafter"/>
</dbReference>
<dbReference type="GO" id="GO:0015935">
    <property type="term" value="C:small ribosomal subunit"/>
    <property type="evidence" value="ECO:0007669"/>
    <property type="project" value="TreeGrafter"/>
</dbReference>
<dbReference type="GO" id="GO:0006412">
    <property type="term" value="P:translation"/>
    <property type="evidence" value="ECO:0007669"/>
    <property type="project" value="InterPro"/>
</dbReference>
<name>A0A0F6ZF74_9CHLO</name>
<evidence type="ECO:0000256" key="4">
    <source>
        <dbReference type="RuleBase" id="RU003830"/>
    </source>
</evidence>
<dbReference type="PANTHER" id="PTHR10871">
    <property type="entry name" value="30S RIBOSOMAL PROTEIN S13/40S RIBOSOMAL PROTEIN S18"/>
    <property type="match status" value="1"/>
</dbReference>
<feature type="region of interest" description="Disordered" evidence="5">
    <location>
        <begin position="115"/>
        <end position="135"/>
    </location>
</feature>
<evidence type="ECO:0000313" key="6">
    <source>
        <dbReference type="EMBL" id="AKF33558.1"/>
    </source>
</evidence>
<evidence type="ECO:0000256" key="1">
    <source>
        <dbReference type="ARBA" id="ARBA00008080"/>
    </source>
</evidence>
<dbReference type="InterPro" id="IPR010979">
    <property type="entry name" value="Ribosomal_uS13-like_H2TH"/>
</dbReference>
<dbReference type="Gene3D" id="1.10.8.50">
    <property type="match status" value="1"/>
</dbReference>